<evidence type="ECO:0000313" key="1">
    <source>
        <dbReference type="EMBL" id="MBB4966160.1"/>
    </source>
</evidence>
<organism evidence="1 2">
    <name type="scientific">Saccharothrix violaceirubra</name>
    <dbReference type="NCBI Taxonomy" id="413306"/>
    <lineage>
        <taxon>Bacteria</taxon>
        <taxon>Bacillati</taxon>
        <taxon>Actinomycetota</taxon>
        <taxon>Actinomycetes</taxon>
        <taxon>Pseudonocardiales</taxon>
        <taxon>Pseudonocardiaceae</taxon>
        <taxon>Saccharothrix</taxon>
    </lineage>
</organism>
<evidence type="ECO:0000313" key="2">
    <source>
        <dbReference type="Proteomes" id="UP000542674"/>
    </source>
</evidence>
<protein>
    <recommendedName>
        <fullName evidence="3">Excisionase family DNA binding protein</fullName>
    </recommendedName>
</protein>
<reference evidence="1 2" key="1">
    <citation type="submission" date="2020-08" db="EMBL/GenBank/DDBJ databases">
        <title>Sequencing the genomes of 1000 actinobacteria strains.</title>
        <authorList>
            <person name="Klenk H.-P."/>
        </authorList>
    </citation>
    <scope>NUCLEOTIDE SEQUENCE [LARGE SCALE GENOMIC DNA]</scope>
    <source>
        <strain evidence="1 2">DSM 45084</strain>
    </source>
</reference>
<sequence>MDFSRSNSLTIRQAAWLLGCGEAGVWRAVRTGVLPTVAGRGRGGVRVPVCAVARLVESPERGARR</sequence>
<dbReference type="AlphaFoldDB" id="A0A7W7T414"/>
<accession>A0A7W7T414</accession>
<gene>
    <name evidence="1" type="ORF">F4559_003519</name>
</gene>
<keyword evidence="2" id="KW-1185">Reference proteome</keyword>
<comment type="caution">
    <text evidence="1">The sequence shown here is derived from an EMBL/GenBank/DDBJ whole genome shotgun (WGS) entry which is preliminary data.</text>
</comment>
<evidence type="ECO:0008006" key="3">
    <source>
        <dbReference type="Google" id="ProtNLM"/>
    </source>
</evidence>
<proteinExistence type="predicted"/>
<name>A0A7W7T414_9PSEU</name>
<dbReference type="Proteomes" id="UP000542674">
    <property type="component" value="Unassembled WGS sequence"/>
</dbReference>
<dbReference type="EMBL" id="JACHJS010000001">
    <property type="protein sequence ID" value="MBB4966160.1"/>
    <property type="molecule type" value="Genomic_DNA"/>
</dbReference>